<protein>
    <submittedName>
        <fullName evidence="1">Uncharacterized protein</fullName>
    </submittedName>
</protein>
<evidence type="ECO:0000313" key="2">
    <source>
        <dbReference type="Proteomes" id="UP000185895"/>
    </source>
</evidence>
<dbReference type="AlphaFoldDB" id="A0A1E7QWS2"/>
<name>A0A1E7QWS2_9GAMM</name>
<accession>A0A1E7QWS2</accession>
<dbReference type="Proteomes" id="UP000185895">
    <property type="component" value="Unassembled WGS sequence"/>
</dbReference>
<keyword evidence="2" id="KW-1185">Reference proteome</keyword>
<organism evidence="1 2">
    <name type="scientific">Acinetobacter qingfengensis</name>
    <dbReference type="NCBI Taxonomy" id="1262585"/>
    <lineage>
        <taxon>Bacteria</taxon>
        <taxon>Pseudomonadati</taxon>
        <taxon>Pseudomonadota</taxon>
        <taxon>Gammaproteobacteria</taxon>
        <taxon>Moraxellales</taxon>
        <taxon>Moraxellaceae</taxon>
        <taxon>Acinetobacter</taxon>
    </lineage>
</organism>
<sequence length="210" mass="24175">MQTYQRSALGQEELQQRKLPLPARARTLLLLLESAQLNQLDTGLVNKIANQENYQILLQHGLIVPQQSTEPVKVPSIRTQQSLIKTENQEVKIDLDKHLEPTEKAIVLSQQINLQVQKTEQSTATSAIQNIPEMQFSEIQKIMQNTLQQYCGLMAKQLIISIAQAQSIEDIRLYQSKWLTTLFESRINRQELNQLLFIINQNLKRLESFA</sequence>
<gene>
    <name evidence="1" type="ORF">BJI46_07030</name>
</gene>
<dbReference type="EMBL" id="MKKK01000074">
    <property type="protein sequence ID" value="OEY91481.1"/>
    <property type="molecule type" value="Genomic_DNA"/>
</dbReference>
<comment type="caution">
    <text evidence="1">The sequence shown here is derived from an EMBL/GenBank/DDBJ whole genome shotgun (WGS) entry which is preliminary data.</text>
</comment>
<evidence type="ECO:0000313" key="1">
    <source>
        <dbReference type="EMBL" id="OEY91481.1"/>
    </source>
</evidence>
<proteinExistence type="predicted"/>
<reference evidence="1 2" key="1">
    <citation type="submission" date="2016-09" db="EMBL/GenBank/DDBJ databases">
        <authorList>
            <person name="Capua I."/>
            <person name="De Benedictis P."/>
            <person name="Joannis T."/>
            <person name="Lombin L.H."/>
            <person name="Cattoli G."/>
        </authorList>
    </citation>
    <scope>NUCLEOTIDE SEQUENCE [LARGE SCALE GENOMIC DNA]</scope>
    <source>
        <strain evidence="1 2">ANC 4671</strain>
    </source>
</reference>